<reference evidence="1" key="1">
    <citation type="submission" date="2017-08" db="EMBL/GenBank/DDBJ databases">
        <authorList>
            <person name="Cuomo C."/>
            <person name="Billmyre B."/>
            <person name="Heitman J."/>
        </authorList>
    </citation>
    <scope>NUCLEOTIDE SEQUENCE</scope>
    <source>
        <strain evidence="1">CBS 12478</strain>
    </source>
</reference>
<name>A0AAJ8LJB6_9TREE</name>
<dbReference type="KEGG" id="ksn:43591447"/>
<dbReference type="AlphaFoldDB" id="A0AAJ8LJB6"/>
<reference evidence="1" key="2">
    <citation type="submission" date="2024-01" db="EMBL/GenBank/DDBJ databases">
        <title>Comparative genomics of Cryptococcus and Kwoniella reveals pathogenesis evolution and contrasting modes of karyotype evolution via chromosome fusion or intercentromeric recombination.</title>
        <authorList>
            <person name="Coelho M.A."/>
            <person name="David-Palma M."/>
            <person name="Shea T."/>
            <person name="Bowers K."/>
            <person name="McGinley-Smith S."/>
            <person name="Mohammad A.W."/>
            <person name="Gnirke A."/>
            <person name="Yurkov A.M."/>
            <person name="Nowrousian M."/>
            <person name="Sun S."/>
            <person name="Cuomo C.A."/>
            <person name="Heitman J."/>
        </authorList>
    </citation>
    <scope>NUCLEOTIDE SEQUENCE</scope>
    <source>
        <strain evidence="1">CBS 12478</strain>
    </source>
</reference>
<gene>
    <name evidence="1" type="ORF">CI109_104859</name>
</gene>
<evidence type="ECO:0000313" key="2">
    <source>
        <dbReference type="Proteomes" id="UP000322225"/>
    </source>
</evidence>
<dbReference type="GeneID" id="43591447"/>
<accession>A0AAJ8LJB6</accession>
<dbReference type="EMBL" id="CP144058">
    <property type="protein sequence ID" value="WWD20383.1"/>
    <property type="molecule type" value="Genomic_DNA"/>
</dbReference>
<keyword evidence="2" id="KW-1185">Reference proteome</keyword>
<dbReference type="RefSeq" id="XP_031858393.2">
    <property type="nucleotide sequence ID" value="XM_032007279.2"/>
</dbReference>
<evidence type="ECO:0000313" key="1">
    <source>
        <dbReference type="EMBL" id="WWD20383.1"/>
    </source>
</evidence>
<proteinExistence type="predicted"/>
<organism evidence="1 2">
    <name type="scientific">Kwoniella shandongensis</name>
    <dbReference type="NCBI Taxonomy" id="1734106"/>
    <lineage>
        <taxon>Eukaryota</taxon>
        <taxon>Fungi</taxon>
        <taxon>Dikarya</taxon>
        <taxon>Basidiomycota</taxon>
        <taxon>Agaricomycotina</taxon>
        <taxon>Tremellomycetes</taxon>
        <taxon>Tremellales</taxon>
        <taxon>Cryptococcaceae</taxon>
        <taxon>Kwoniella</taxon>
    </lineage>
</organism>
<protein>
    <submittedName>
        <fullName evidence="1">Uncharacterized protein</fullName>
    </submittedName>
</protein>
<sequence length="208" mass="22892">MHSYSIVNALVKYTMPIAVPDILRDHPLAARYAAMQQNEIQTPISDADLVDVEGFCVMLSKYEPLAISAAAVRFRRNCWLDGLYTGAQIVRGLREAQNEVDLMRDEIDAIQQRVDDDRTTILTLNANRARGAIQTTLTIVPIAGAQPAPAPAGTTLTTWVGIQRMVRPTLVGYLTFYGIAFDPNWAVGHLRQLLWLALGGNATAFIVV</sequence>
<dbReference type="Proteomes" id="UP000322225">
    <property type="component" value="Chromosome 8"/>
</dbReference>